<dbReference type="InterPro" id="IPR002553">
    <property type="entry name" value="Clathrin/coatomer_adapt-like_N"/>
</dbReference>
<evidence type="ECO:0000256" key="5">
    <source>
        <dbReference type="ARBA" id="ARBA00023136"/>
    </source>
</evidence>
<proteinExistence type="inferred from homology"/>
<keyword evidence="5" id="KW-0472">Membrane</keyword>
<keyword evidence="3" id="KW-0813">Transport</keyword>
<comment type="subcellular location">
    <subcellularLocation>
        <location evidence="1">Endomembrane system</location>
    </subcellularLocation>
</comment>
<gene>
    <name evidence="7" type="ORF">GMRT_11992</name>
</gene>
<dbReference type="InterPro" id="IPR016024">
    <property type="entry name" value="ARM-type_fold"/>
</dbReference>
<dbReference type="GO" id="GO:0030117">
    <property type="term" value="C:membrane coat"/>
    <property type="evidence" value="ECO:0007669"/>
    <property type="project" value="InterPro"/>
</dbReference>
<evidence type="ECO:0000256" key="2">
    <source>
        <dbReference type="ARBA" id="ARBA00006613"/>
    </source>
</evidence>
<accession>A0A4Z1SP71</accession>
<feature type="domain" description="Clathrin/coatomer adaptor adaptin-like N-terminal" evidence="6">
    <location>
        <begin position="10"/>
        <end position="541"/>
    </location>
</feature>
<dbReference type="GO" id="GO:0012505">
    <property type="term" value="C:endomembrane system"/>
    <property type="evidence" value="ECO:0007669"/>
    <property type="project" value="UniProtKB-SubCell"/>
</dbReference>
<dbReference type="GO" id="GO:0006886">
    <property type="term" value="P:intracellular protein transport"/>
    <property type="evidence" value="ECO:0007669"/>
    <property type="project" value="InterPro"/>
</dbReference>
<evidence type="ECO:0000259" key="6">
    <source>
        <dbReference type="Pfam" id="PF01602"/>
    </source>
</evidence>
<dbReference type="PANTHER" id="PTHR11134">
    <property type="entry name" value="ADAPTOR COMPLEX SUBUNIT BETA FAMILY MEMBER"/>
    <property type="match status" value="1"/>
</dbReference>
<reference evidence="7 8" key="1">
    <citation type="submission" date="2019-05" db="EMBL/GenBank/DDBJ databases">
        <title>The compact genome of Giardia muris reveals important steps in the evolution of intestinal protozoan parasites.</title>
        <authorList>
            <person name="Xu F."/>
            <person name="Jimenez-Gonzalez A."/>
            <person name="Einarsson E."/>
            <person name="Astvaldsson A."/>
            <person name="Peirasmaki D."/>
            <person name="Eckmann L."/>
            <person name="Andersson J.O."/>
            <person name="Svard S.G."/>
            <person name="Jerlstrom-Hultqvist J."/>
        </authorList>
    </citation>
    <scope>NUCLEOTIDE SEQUENCE [LARGE SCALE GENOMIC DNA]</scope>
    <source>
        <strain evidence="7 8">Roberts-Thomson</strain>
    </source>
</reference>
<evidence type="ECO:0000313" key="7">
    <source>
        <dbReference type="EMBL" id="TNJ27624.1"/>
    </source>
</evidence>
<name>A0A4Z1SP71_GIAMU</name>
<dbReference type="Proteomes" id="UP000315496">
    <property type="component" value="Chromosome 3"/>
</dbReference>
<evidence type="ECO:0000256" key="4">
    <source>
        <dbReference type="ARBA" id="ARBA00022927"/>
    </source>
</evidence>
<dbReference type="OrthoDB" id="10254310at2759"/>
<keyword evidence="4" id="KW-0653">Protein transport</keyword>
<dbReference type="InterPro" id="IPR026739">
    <property type="entry name" value="AP_beta"/>
</dbReference>
<dbReference type="Pfam" id="PF01602">
    <property type="entry name" value="Adaptin_N"/>
    <property type="match status" value="1"/>
</dbReference>
<evidence type="ECO:0000313" key="8">
    <source>
        <dbReference type="Proteomes" id="UP000315496"/>
    </source>
</evidence>
<dbReference type="EMBL" id="VDLU01000003">
    <property type="protein sequence ID" value="TNJ27624.1"/>
    <property type="molecule type" value="Genomic_DNA"/>
</dbReference>
<dbReference type="Gene3D" id="1.25.10.10">
    <property type="entry name" value="Leucine-rich Repeat Variant"/>
    <property type="match status" value="1"/>
</dbReference>
<dbReference type="GO" id="GO:0016192">
    <property type="term" value="P:vesicle-mediated transport"/>
    <property type="evidence" value="ECO:0007669"/>
    <property type="project" value="InterPro"/>
</dbReference>
<protein>
    <submittedName>
        <fullName evidence="7">Adaptor protein complex large chain subunit BetaA</fullName>
    </submittedName>
</protein>
<dbReference type="AlphaFoldDB" id="A0A4Z1SP71"/>
<comment type="caution">
    <text evidence="7">The sequence shown here is derived from an EMBL/GenBank/DDBJ whole genome shotgun (WGS) entry which is preliminary data.</text>
</comment>
<dbReference type="InterPro" id="IPR011989">
    <property type="entry name" value="ARM-like"/>
</dbReference>
<dbReference type="VEuPathDB" id="GiardiaDB:GMRT_11992"/>
<dbReference type="SUPFAM" id="SSF48371">
    <property type="entry name" value="ARM repeat"/>
    <property type="match status" value="1"/>
</dbReference>
<organism evidence="7 8">
    <name type="scientific">Giardia muris</name>
    <dbReference type="NCBI Taxonomy" id="5742"/>
    <lineage>
        <taxon>Eukaryota</taxon>
        <taxon>Metamonada</taxon>
        <taxon>Diplomonadida</taxon>
        <taxon>Hexamitidae</taxon>
        <taxon>Giardiinae</taxon>
        <taxon>Giardia</taxon>
    </lineage>
</organism>
<evidence type="ECO:0000256" key="1">
    <source>
        <dbReference type="ARBA" id="ARBA00004308"/>
    </source>
</evidence>
<comment type="similarity">
    <text evidence="2">Belongs to the adaptor complexes large subunit family.</text>
</comment>
<sequence>MSKLPDQLLEQLHKGDDARRKALTKALTLELEATDVELILPEVVKLLPVKDSEVRRLVELFLLQYGGAFPTISQLAINTLRRDASGPSPTRINAIKLLGQLSTDQLVQHTLPALTSLVGDECAEVRTTLATIFGRILLDHRSLEKEDEEMLLETLRRYLTDPQLTVVAAAASALCDVLTARGLNPHEGYFDSKLRTRILKGLNGLSEWVALSVLQIYESYKPQAGEETMCAIEHLFYTVQSTNSALMLQALRILVSYIGALADKRMHKRLMRRLVPIIISLACSENDSVQYATLSALPTLIQRYPSLLLKELEHLLPCYTDQSQVKLLKLNIIIFATHDSNATYVLKELANFSLSEPDPEIARACVSTLGKVAIRLSSQTERVLNALRFILLSSSNNFRHREHPVERDVPRALLEEVLIVYHRLMYRYPLDLRSELKDLLRVVDTMESPDAQIAHIDLVTRDLTLIPDVMVPLRVYRRQKNATTSLQLMLIVSAYRAFLSAPAEKERQAREAFLRELLQEYGNVAFQPLVSQQALFYTDILNTVGTDARELLELPLGQIHDTLAQTQPDERDLTFSLEIPTLGLFDRL</sequence>
<keyword evidence="8" id="KW-1185">Reference proteome</keyword>
<evidence type="ECO:0000256" key="3">
    <source>
        <dbReference type="ARBA" id="ARBA00022448"/>
    </source>
</evidence>